<protein>
    <submittedName>
        <fullName evidence="5">Carbohydrate-binding protein</fullName>
    </submittedName>
</protein>
<evidence type="ECO:0000256" key="2">
    <source>
        <dbReference type="SAM" id="MobiDB-lite"/>
    </source>
</evidence>
<comment type="caution">
    <text evidence="5">The sequence shown here is derived from an EMBL/GenBank/DDBJ whole genome shotgun (WGS) entry which is preliminary data.</text>
</comment>
<dbReference type="PANTHER" id="PTHR40469:SF2">
    <property type="entry name" value="GALACTOSE-BINDING DOMAIN-LIKE SUPERFAMILY PROTEIN"/>
    <property type="match status" value="1"/>
</dbReference>
<dbReference type="InterPro" id="IPR035986">
    <property type="entry name" value="PKD_dom_sf"/>
</dbReference>
<dbReference type="InterPro" id="IPR012938">
    <property type="entry name" value="Glc/Sorbosone_DH"/>
</dbReference>
<organism evidence="5 6">
    <name type="scientific">Streptomyces bohaiensis</name>
    <dbReference type="NCBI Taxonomy" id="1431344"/>
    <lineage>
        <taxon>Bacteria</taxon>
        <taxon>Bacillati</taxon>
        <taxon>Actinomycetota</taxon>
        <taxon>Actinomycetes</taxon>
        <taxon>Kitasatosporales</taxon>
        <taxon>Streptomycetaceae</taxon>
        <taxon>Streptomyces</taxon>
    </lineage>
</organism>
<gene>
    <name evidence="5" type="ORF">HCN52_21495</name>
</gene>
<dbReference type="PANTHER" id="PTHR40469">
    <property type="entry name" value="SECRETED GLYCOSYL HYDROLASE"/>
    <property type="match status" value="1"/>
</dbReference>
<proteinExistence type="predicted"/>
<feature type="domain" description="PKD" evidence="3">
    <location>
        <begin position="743"/>
        <end position="824"/>
    </location>
</feature>
<dbReference type="InterPro" id="IPR022409">
    <property type="entry name" value="PKD/Chitinase_dom"/>
</dbReference>
<dbReference type="SUPFAM" id="SSF49785">
    <property type="entry name" value="Galactose-binding domain-like"/>
    <property type="match status" value="1"/>
</dbReference>
<dbReference type="PROSITE" id="PS50093">
    <property type="entry name" value="PKD"/>
    <property type="match status" value="1"/>
</dbReference>
<dbReference type="InterPro" id="IPR029062">
    <property type="entry name" value="Class_I_gatase-like"/>
</dbReference>
<evidence type="ECO:0000256" key="1">
    <source>
        <dbReference type="ARBA" id="ARBA00022729"/>
    </source>
</evidence>
<dbReference type="Gene3D" id="2.60.40.10">
    <property type="entry name" value="Immunoglobulins"/>
    <property type="match status" value="1"/>
</dbReference>
<dbReference type="InterPro" id="IPR029010">
    <property type="entry name" value="ThuA-like"/>
</dbReference>
<keyword evidence="1" id="KW-0732">Signal</keyword>
<dbReference type="InterPro" id="IPR006584">
    <property type="entry name" value="Cellulose-bd_IV"/>
</dbReference>
<dbReference type="InterPro" id="IPR011042">
    <property type="entry name" value="6-blade_b-propeller_TolB-like"/>
</dbReference>
<evidence type="ECO:0000313" key="5">
    <source>
        <dbReference type="EMBL" id="NJQ17436.1"/>
    </source>
</evidence>
<evidence type="ECO:0000259" key="4">
    <source>
        <dbReference type="PROSITE" id="PS51175"/>
    </source>
</evidence>
<feature type="region of interest" description="Disordered" evidence="2">
    <location>
        <begin position="948"/>
        <end position="968"/>
    </location>
</feature>
<reference evidence="5 6" key="1">
    <citation type="submission" date="2020-03" db="EMBL/GenBank/DDBJ databases">
        <title>Draft genome of Streptomyces sp. ventii, isolated from the Axial Seamount in the Pacific Ocean, and resequencing of the two type strains Streptomyces lonarensis strain NCL 716 and Streptomyces bohaiensis strain 11A07.</title>
        <authorList>
            <person name="Loughran R.M."/>
            <person name="Pfannmuller K.M."/>
            <person name="Wasson B.J."/>
            <person name="Deadmond M.C."/>
            <person name="Paddock B.E."/>
            <person name="Koyack M.J."/>
            <person name="Gallegos D.A."/>
            <person name="Mitchell E.A."/>
            <person name="Ushijima B."/>
            <person name="Saw J.H."/>
            <person name="Mcphail K.L."/>
            <person name="Videau P."/>
        </authorList>
    </citation>
    <scope>NUCLEOTIDE SEQUENCE [LARGE SCALE GENOMIC DNA]</scope>
    <source>
        <strain evidence="5 6">11A07</strain>
    </source>
</reference>
<dbReference type="Pfam" id="PF06283">
    <property type="entry name" value="ThuA"/>
    <property type="match status" value="1"/>
</dbReference>
<dbReference type="InterPro" id="IPR013783">
    <property type="entry name" value="Ig-like_fold"/>
</dbReference>
<dbReference type="EMBL" id="JAAVJC010000307">
    <property type="protein sequence ID" value="NJQ17436.1"/>
    <property type="molecule type" value="Genomic_DNA"/>
</dbReference>
<dbReference type="Pfam" id="PF18911">
    <property type="entry name" value="PKD_4"/>
    <property type="match status" value="1"/>
</dbReference>
<dbReference type="Gene3D" id="3.40.50.880">
    <property type="match status" value="1"/>
</dbReference>
<sequence>MGVTSQKPACAPRPPPEETAVSPRAPRASSAPPPGPRSRRGSRAALACAVTVGLLAAPAAAGGLTAAAHPGHDDQDTASVLVFSKTAGFRHDSIPAGIAAIEQLGEENGFDVTATEDASVFTDSGLEPYDAVVWLSTTGDVLDSGQQEAFERYIQAGGGYAGVHAASDTEYDWPWYGGLVGSYFASHPHNQDATVDIEDHDHPSTEHLDDSWTRYDEWYNFQDNPRDAVHVLASLDESSYSPGNGAMGDHPIVWCQAYDGGRSWYTGMGHTRESYSEPEFVQHLLGGIEYAAGLHGDGLCGGGDDQEEPAGTFSTVTLDDTTSNPMELAVTDDGRVLYIDRGGDVRLVRANGTATTAGRVEVYTGQEYGLLGIALDPAFNDNGHLYLYYSPAGGEAVDRVSRFTLEGETIPAASEEVVLEIGTQRQQCCHAGGALQFDGDGNLLIATGDITNPFASDGYTPIDERPGRELWDAQRTSANSANLNGKILRITPTEDGGYTVPEGNLFEAGEANTRAEIYAMGFRNPFRIGLDPRTDALLVADYGPDAAAANDGRGPDGRVEWNIVDTPGFYGWPYCVGDNTPYVDFDFATRTSGEPFDCSAPVNNSPNNDGVTELPPAIAAELWMGASSTGVPEIGTSGAPMTSGVYVWDEASESDRKWPASWDGKAVLGDWNNGRLFAVGVDGGEVDGVERALEELSFKRPHALRFGPDGALYVIDWGSGFGGDNTDSGVYRVDHRTAGGSAPVARLDTDVTSGPLPLEVTFSAARSEDPDGGDLTYAWDLDGDGTTDATDAEVTHTYTEAGVRSVTLTVTDPDGETAVAGVEINAGNSAPEITVEAPLNGGLFSWGDTIEYEVTVTDAEDGEIDCERVITQPALGHDEHAHPYEQYRGCSGSFPLPGDEGHVGANIFGVVTVTYTDEGAPGTEPLTTQEVVVLHTKDKEAEFFTSTGRVSDGAGADEPGVRTEATSDTGGGLNIGHIADGDWFGYEPMNLSGIDAVELRVASAVEGGTVEIRVGDPEGELIGSVEVTGTGGWQEWETVTAEIGDHEPDGGVYFVIRRQDGNDNTGGLLNVNWLRFQGQGVTAPEPAAVG</sequence>
<feature type="domain" description="CBM6" evidence="4">
    <location>
        <begin position="936"/>
        <end position="1077"/>
    </location>
</feature>
<dbReference type="SUPFAM" id="SSF49299">
    <property type="entry name" value="PKD domain"/>
    <property type="match status" value="1"/>
</dbReference>
<dbReference type="InterPro" id="IPR011041">
    <property type="entry name" value="Quinoprot_gluc/sorb_DH_b-prop"/>
</dbReference>
<dbReference type="CDD" id="cd00146">
    <property type="entry name" value="PKD"/>
    <property type="match status" value="1"/>
</dbReference>
<dbReference type="SUPFAM" id="SSF52317">
    <property type="entry name" value="Class I glutamine amidotransferase-like"/>
    <property type="match status" value="1"/>
</dbReference>
<dbReference type="SUPFAM" id="SSF50952">
    <property type="entry name" value="Soluble quinoprotein glucose dehydrogenase"/>
    <property type="match status" value="1"/>
</dbReference>
<dbReference type="Gene3D" id="2.120.10.30">
    <property type="entry name" value="TolB, C-terminal domain"/>
    <property type="match status" value="1"/>
</dbReference>
<dbReference type="InterPro" id="IPR000601">
    <property type="entry name" value="PKD_dom"/>
</dbReference>
<dbReference type="InterPro" id="IPR005084">
    <property type="entry name" value="CBM6"/>
</dbReference>
<dbReference type="Gene3D" id="2.60.120.260">
    <property type="entry name" value="Galactose-binding domain-like"/>
    <property type="match status" value="1"/>
</dbReference>
<feature type="region of interest" description="Disordered" evidence="2">
    <location>
        <begin position="1"/>
        <end position="42"/>
    </location>
</feature>
<dbReference type="SMART" id="SM00606">
    <property type="entry name" value="CBD_IV"/>
    <property type="match status" value="1"/>
</dbReference>
<accession>A0ABX1CEE7</accession>
<evidence type="ECO:0000313" key="6">
    <source>
        <dbReference type="Proteomes" id="UP000727056"/>
    </source>
</evidence>
<dbReference type="Pfam" id="PF03422">
    <property type="entry name" value="CBM_6"/>
    <property type="match status" value="1"/>
</dbReference>
<evidence type="ECO:0000259" key="3">
    <source>
        <dbReference type="PROSITE" id="PS50093"/>
    </source>
</evidence>
<dbReference type="PROSITE" id="PS51175">
    <property type="entry name" value="CBM6"/>
    <property type="match status" value="1"/>
</dbReference>
<dbReference type="Pfam" id="PF07995">
    <property type="entry name" value="GSDH"/>
    <property type="match status" value="1"/>
</dbReference>
<dbReference type="InterPro" id="IPR008979">
    <property type="entry name" value="Galactose-bd-like_sf"/>
</dbReference>
<name>A0ABX1CEE7_9ACTN</name>
<dbReference type="Proteomes" id="UP000727056">
    <property type="component" value="Unassembled WGS sequence"/>
</dbReference>
<dbReference type="SMART" id="SM00089">
    <property type="entry name" value="PKD"/>
    <property type="match status" value="1"/>
</dbReference>
<dbReference type="CDD" id="cd04084">
    <property type="entry name" value="CBM6_xylanase-like"/>
    <property type="match status" value="1"/>
</dbReference>
<keyword evidence="6" id="KW-1185">Reference proteome</keyword>